<accession>A0ABW1X3C1</accession>
<dbReference type="RefSeq" id="WP_343884785.1">
    <property type="nucleotide sequence ID" value="NZ_BAAAKI010000003.1"/>
</dbReference>
<proteinExistence type="predicted"/>
<evidence type="ECO:0000259" key="1">
    <source>
        <dbReference type="Pfam" id="PF00326"/>
    </source>
</evidence>
<dbReference type="Pfam" id="PF00326">
    <property type="entry name" value="Peptidase_S9"/>
    <property type="match status" value="1"/>
</dbReference>
<comment type="caution">
    <text evidence="2">The sequence shown here is derived from an EMBL/GenBank/DDBJ whole genome shotgun (WGS) entry which is preliminary data.</text>
</comment>
<dbReference type="PANTHER" id="PTHR43056:SF5">
    <property type="entry name" value="PEPTIDASE S9 PROLYL OLIGOPEPTIDASE CATALYTIC DOMAIN-CONTAINING PROTEIN"/>
    <property type="match status" value="1"/>
</dbReference>
<keyword evidence="3" id="KW-1185">Reference proteome</keyword>
<organism evidence="2 3">
    <name type="scientific">Luteococcus sanguinis</name>
    <dbReference type="NCBI Taxonomy" id="174038"/>
    <lineage>
        <taxon>Bacteria</taxon>
        <taxon>Bacillati</taxon>
        <taxon>Actinomycetota</taxon>
        <taxon>Actinomycetes</taxon>
        <taxon>Propionibacteriales</taxon>
        <taxon>Propionibacteriaceae</taxon>
        <taxon>Luteococcus</taxon>
    </lineage>
</organism>
<dbReference type="Proteomes" id="UP001596266">
    <property type="component" value="Unassembled WGS sequence"/>
</dbReference>
<dbReference type="InterPro" id="IPR001375">
    <property type="entry name" value="Peptidase_S9_cat"/>
</dbReference>
<evidence type="ECO:0000313" key="2">
    <source>
        <dbReference type="EMBL" id="MFC6397015.1"/>
    </source>
</evidence>
<dbReference type="SUPFAM" id="SSF53474">
    <property type="entry name" value="alpha/beta-Hydrolases"/>
    <property type="match status" value="1"/>
</dbReference>
<dbReference type="EMBL" id="JBHSUA010000018">
    <property type="protein sequence ID" value="MFC6397015.1"/>
    <property type="molecule type" value="Genomic_DNA"/>
</dbReference>
<protein>
    <submittedName>
        <fullName evidence="2">S9 family peptidase</fullName>
    </submittedName>
</protein>
<dbReference type="SUPFAM" id="SSF69322">
    <property type="entry name" value="Tricorn protease domain 2"/>
    <property type="match status" value="1"/>
</dbReference>
<dbReference type="PANTHER" id="PTHR43056">
    <property type="entry name" value="PEPTIDASE S9 PROLYL OLIGOPEPTIDASE"/>
    <property type="match status" value="1"/>
</dbReference>
<dbReference type="InterPro" id="IPR050585">
    <property type="entry name" value="Xaa-Pro_dipeptidyl-ppase/CocE"/>
</dbReference>
<reference evidence="3" key="1">
    <citation type="journal article" date="2019" name="Int. J. Syst. Evol. Microbiol.">
        <title>The Global Catalogue of Microorganisms (GCM) 10K type strain sequencing project: providing services to taxonomists for standard genome sequencing and annotation.</title>
        <authorList>
            <consortium name="The Broad Institute Genomics Platform"/>
            <consortium name="The Broad Institute Genome Sequencing Center for Infectious Disease"/>
            <person name="Wu L."/>
            <person name="Ma J."/>
        </authorList>
    </citation>
    <scope>NUCLEOTIDE SEQUENCE [LARGE SCALE GENOMIC DNA]</scope>
    <source>
        <strain evidence="3">CGMCC 1.15277</strain>
    </source>
</reference>
<dbReference type="Gene3D" id="3.40.50.1820">
    <property type="entry name" value="alpha/beta hydrolase"/>
    <property type="match status" value="1"/>
</dbReference>
<dbReference type="InterPro" id="IPR029058">
    <property type="entry name" value="AB_hydrolase_fold"/>
</dbReference>
<gene>
    <name evidence="2" type="ORF">ACFP57_08485</name>
</gene>
<sequence length="632" mass="68665">MTTAPHGSWKSPIGVDEVLGSAVGLSCLGRLGEGVGWLESRPGQNGRLTLVQDGDEITPAPINVRSRVMEYGGGAWHADGDVVAWCNDDDGRVWVRDETGDRPVTPETRDLRYGDLRVHADLGVLLAVREDHRDDEEEAETTIVSLDLATENSDGGTVLVAGATFYAHPALAHGQLAWVEWNHPDMPWDATRLLVGPCDGHDVGDVTVVAGGEDMSVVHPQWSPDGTLYFLSDTNGYWTPWVWDGSECREVFSAEGDFARPTWVLGSDRFAVVDDDRLLVTWYEDGYARLGVLGTDGTMREVPGRFADVDGLAVAFGTGWALLAHADRPAELARLDLETLQLTTVRSGGEAPDPAWVSVPESIWFDGDHGPTQAWWYPPTNPDFTAPAGELPPVIVNTHGGPTGMAPCDYSPAFAYWTSRGFGIIDVNYSGSAGFGRAYRNRLYGNWGVADVADCVDAVEELVERGLVDPDRVVIRGGSAGGYTTLQSLVSSDAFAAGVSSYGIGDLEMLATDTHKFESRYLDRIVGPYPEAQEVYLQRSPIHHVERLSSPMLILQGLEDKVVPPNQAEAMAQAVREKGLPVALVMFPGEGHGFRQEATRRTVLEAQQSFFAQLFGYTPADEVPVLEVENLD</sequence>
<evidence type="ECO:0000313" key="3">
    <source>
        <dbReference type="Proteomes" id="UP001596266"/>
    </source>
</evidence>
<feature type="domain" description="Peptidase S9 prolyl oligopeptidase catalytic" evidence="1">
    <location>
        <begin position="413"/>
        <end position="616"/>
    </location>
</feature>
<name>A0ABW1X3C1_9ACTN</name>